<dbReference type="GO" id="GO:0009168">
    <property type="term" value="P:purine ribonucleoside monophosphate biosynthetic process"/>
    <property type="evidence" value="ECO:0007669"/>
    <property type="project" value="InterPro"/>
</dbReference>
<reference evidence="7" key="1">
    <citation type="submission" date="2020-12" db="EMBL/GenBank/DDBJ databases">
        <title>Genomic characterization of non-nitrogen-fixing Frankia strains.</title>
        <authorList>
            <person name="Carlos-Shanley C."/>
            <person name="Guerra T."/>
            <person name="Hahn D."/>
        </authorList>
    </citation>
    <scope>NUCLEOTIDE SEQUENCE</scope>
    <source>
        <strain evidence="7">CN6</strain>
    </source>
</reference>
<evidence type="ECO:0000256" key="3">
    <source>
        <dbReference type="ARBA" id="ARBA00022723"/>
    </source>
</evidence>
<evidence type="ECO:0000256" key="2">
    <source>
        <dbReference type="ARBA" id="ARBA00006676"/>
    </source>
</evidence>
<dbReference type="NCBIfam" id="TIGR01430">
    <property type="entry name" value="aden_deam"/>
    <property type="match status" value="1"/>
</dbReference>
<proteinExistence type="inferred from homology"/>
<dbReference type="GO" id="GO:0019239">
    <property type="term" value="F:deaminase activity"/>
    <property type="evidence" value="ECO:0007669"/>
    <property type="project" value="InterPro"/>
</dbReference>
<dbReference type="EC" id="3.5.4.4" evidence="7"/>
<dbReference type="SUPFAM" id="SSF51556">
    <property type="entry name" value="Metallo-dependent hydrolases"/>
    <property type="match status" value="1"/>
</dbReference>
<feature type="domain" description="Adenosine deaminase" evidence="6">
    <location>
        <begin position="26"/>
        <end position="347"/>
    </location>
</feature>
<dbReference type="PANTHER" id="PTHR43114">
    <property type="entry name" value="ADENINE DEAMINASE"/>
    <property type="match status" value="1"/>
</dbReference>
<keyword evidence="4 7" id="KW-0378">Hydrolase</keyword>
<evidence type="ECO:0000256" key="4">
    <source>
        <dbReference type="ARBA" id="ARBA00022801"/>
    </source>
</evidence>
<evidence type="ECO:0000256" key="1">
    <source>
        <dbReference type="ARBA" id="ARBA00001947"/>
    </source>
</evidence>
<comment type="cofactor">
    <cofactor evidence="1">
        <name>Zn(2+)</name>
        <dbReference type="ChEBI" id="CHEBI:29105"/>
    </cofactor>
</comment>
<evidence type="ECO:0000313" key="7">
    <source>
        <dbReference type="EMBL" id="MBL7631568.1"/>
    </source>
</evidence>
<keyword evidence="3" id="KW-0479">Metal-binding</keyword>
<gene>
    <name evidence="7" type="ORF">I7412_31300</name>
</gene>
<evidence type="ECO:0000256" key="5">
    <source>
        <dbReference type="ARBA" id="ARBA00022833"/>
    </source>
</evidence>
<evidence type="ECO:0000313" key="8">
    <source>
        <dbReference type="Proteomes" id="UP000604475"/>
    </source>
</evidence>
<accession>A0A937RRU3</accession>
<comment type="caution">
    <text evidence="7">The sequence shown here is derived from an EMBL/GenBank/DDBJ whole genome shotgun (WGS) entry which is preliminary data.</text>
</comment>
<evidence type="ECO:0000259" key="6">
    <source>
        <dbReference type="Pfam" id="PF00962"/>
    </source>
</evidence>
<organism evidence="7 8">
    <name type="scientific">Frankia nepalensis</name>
    <dbReference type="NCBI Taxonomy" id="1836974"/>
    <lineage>
        <taxon>Bacteria</taxon>
        <taxon>Bacillati</taxon>
        <taxon>Actinomycetota</taxon>
        <taxon>Actinomycetes</taxon>
        <taxon>Frankiales</taxon>
        <taxon>Frankiaceae</taxon>
        <taxon>Frankia</taxon>
    </lineage>
</organism>
<dbReference type="PANTHER" id="PTHR43114:SF6">
    <property type="entry name" value="ADENINE DEAMINASE"/>
    <property type="match status" value="1"/>
</dbReference>
<dbReference type="InterPro" id="IPR001365">
    <property type="entry name" value="A_deaminase_dom"/>
</dbReference>
<keyword evidence="5" id="KW-0862">Zinc</keyword>
<dbReference type="Proteomes" id="UP000604475">
    <property type="component" value="Unassembled WGS sequence"/>
</dbReference>
<dbReference type="GO" id="GO:0016814">
    <property type="term" value="F:hydrolase activity, acting on carbon-nitrogen (but not peptide) bonds, in cyclic amidines"/>
    <property type="evidence" value="ECO:0007669"/>
    <property type="project" value="UniProtKB-ARBA"/>
</dbReference>
<dbReference type="Gene3D" id="3.20.20.140">
    <property type="entry name" value="Metal-dependent hydrolases"/>
    <property type="match status" value="1"/>
</dbReference>
<keyword evidence="8" id="KW-1185">Reference proteome</keyword>
<comment type="similarity">
    <text evidence="2">Belongs to the metallo-dependent hydrolases superfamily. Adenosine and AMP deaminases family.</text>
</comment>
<dbReference type="InterPro" id="IPR006650">
    <property type="entry name" value="A/AMP_deam_AS"/>
</dbReference>
<dbReference type="EMBL" id="JAEACQ010000277">
    <property type="protein sequence ID" value="MBL7631568.1"/>
    <property type="molecule type" value="Genomic_DNA"/>
</dbReference>
<dbReference type="PROSITE" id="PS00485">
    <property type="entry name" value="A_DEAMINASE"/>
    <property type="match status" value="1"/>
</dbReference>
<sequence length="361" mass="38730">MTDTTETGPGALAGPVSDEQFVDALPKVELHVHLEGSMLPGTVLALARRHQVDDIPTTEAALREWYAFKDFNHFLEVYRTAVKVLRDEDDFALLARETALGLAAQNVRYAEIYFTPYIHAMRGVPIEDVFAGVERGRAEAYAATGIDIRWITDIPGGLPGADMRMVAERTVEYATTYGGTGVIGIGVGGAEVGVPRPQFAEAFAAARQAGLRSIPHAGETSGARTVWDSIEHLGADRIGHGIRSLDDPALIERLRTDRIPLDVSPTSNLRTGVVADYASHPLPTLIAEGVPVSLNSDDPPMFGTTLRDEYLHALRDLGLSRATVAELAAAAVHHSFLTPDRKEALLAEQRAAVAAALAAEG</sequence>
<dbReference type="GO" id="GO:0046872">
    <property type="term" value="F:metal ion binding"/>
    <property type="evidence" value="ECO:0007669"/>
    <property type="project" value="UniProtKB-KW"/>
</dbReference>
<dbReference type="RefSeq" id="WP_203002755.1">
    <property type="nucleotide sequence ID" value="NZ_JADWYU010000189.1"/>
</dbReference>
<protein>
    <submittedName>
        <fullName evidence="7">Adenosine deaminase</fullName>
        <ecNumber evidence="7">3.5.4.4</ecNumber>
    </submittedName>
</protein>
<dbReference type="Pfam" id="PF00962">
    <property type="entry name" value="A_deaminase"/>
    <property type="match status" value="1"/>
</dbReference>
<dbReference type="AlphaFoldDB" id="A0A937RRU3"/>
<name>A0A937RRU3_9ACTN</name>
<dbReference type="InterPro" id="IPR032466">
    <property type="entry name" value="Metal_Hydrolase"/>
</dbReference>
<dbReference type="InterPro" id="IPR006330">
    <property type="entry name" value="Ado/ade_deaminase"/>
</dbReference>